<dbReference type="EMBL" id="LR796683">
    <property type="protein sequence ID" value="CAB4158992.1"/>
    <property type="molecule type" value="Genomic_DNA"/>
</dbReference>
<dbReference type="Pfam" id="PF11775">
    <property type="entry name" value="CobT_C"/>
    <property type="match status" value="1"/>
</dbReference>
<evidence type="ECO:0000256" key="1">
    <source>
        <dbReference type="SAM" id="MobiDB-lite"/>
    </source>
</evidence>
<gene>
    <name evidence="3" type="ORF">UFOVP708_40</name>
</gene>
<reference evidence="3" key="1">
    <citation type="submission" date="2020-04" db="EMBL/GenBank/DDBJ databases">
        <authorList>
            <person name="Chiriac C."/>
            <person name="Salcher M."/>
            <person name="Ghai R."/>
            <person name="Kavagutti S V."/>
        </authorList>
    </citation>
    <scope>NUCLEOTIDE SEQUENCE</scope>
</reference>
<feature type="compositionally biased region" description="Basic and acidic residues" evidence="1">
    <location>
        <begin position="249"/>
        <end position="260"/>
    </location>
</feature>
<dbReference type="SUPFAM" id="SSF53300">
    <property type="entry name" value="vWA-like"/>
    <property type="match status" value="1"/>
</dbReference>
<proteinExistence type="predicted"/>
<evidence type="ECO:0000313" key="3">
    <source>
        <dbReference type="EMBL" id="CAB4158992.1"/>
    </source>
</evidence>
<dbReference type="Pfam" id="PF06213">
    <property type="entry name" value="CobT"/>
    <property type="match status" value="1"/>
</dbReference>
<dbReference type="InterPro" id="IPR002035">
    <property type="entry name" value="VWF_A"/>
</dbReference>
<feature type="compositionally biased region" description="Low complexity" evidence="1">
    <location>
        <begin position="372"/>
        <end position="384"/>
    </location>
</feature>
<evidence type="ECO:0000259" key="2">
    <source>
        <dbReference type="PROSITE" id="PS50234"/>
    </source>
</evidence>
<feature type="domain" description="VWFA" evidence="2">
    <location>
        <begin position="519"/>
        <end position="732"/>
    </location>
</feature>
<dbReference type="SMART" id="SM00327">
    <property type="entry name" value="VWA"/>
    <property type="match status" value="1"/>
</dbReference>
<feature type="region of interest" description="Disordered" evidence="1">
    <location>
        <begin position="371"/>
        <end position="399"/>
    </location>
</feature>
<dbReference type="Gene3D" id="3.40.50.410">
    <property type="entry name" value="von Willebrand factor, type A domain"/>
    <property type="match status" value="1"/>
</dbReference>
<organism evidence="3">
    <name type="scientific">uncultured Caudovirales phage</name>
    <dbReference type="NCBI Taxonomy" id="2100421"/>
    <lineage>
        <taxon>Viruses</taxon>
        <taxon>Duplodnaviria</taxon>
        <taxon>Heunggongvirae</taxon>
        <taxon>Uroviricota</taxon>
        <taxon>Caudoviricetes</taxon>
        <taxon>Peduoviridae</taxon>
        <taxon>Maltschvirus</taxon>
        <taxon>Maltschvirus maltsch</taxon>
    </lineage>
</organism>
<name>A0A6J5NJV0_9CAUD</name>
<dbReference type="PROSITE" id="PS50234">
    <property type="entry name" value="VWFA"/>
    <property type="match status" value="1"/>
</dbReference>
<dbReference type="InterPro" id="IPR006538">
    <property type="entry name" value="CobT"/>
</dbReference>
<accession>A0A6J5NJV0</accession>
<sequence>MQSSQFQDGLASVGRTVGRKDVNVVFGGTQAYTDGKTIHLPALAHDATVNPHQANVIRGFRTHEAIHVRVTDTSTGMWELIQQASLSYPRIKDVTNAIEDVRVEGAAVAEYAGAAIELSALAVESSASQAASLEAVAKQHNVTPEVVVRTMLPPEVQVAHVISSMGRRLVGVAKGIDDPLLNLIDPKWLQFGKAWAEEAARLDNGMRDGSLNEEEGRKGTQASLDLATRLCAAIAEAQQQQPQPPQGEGEGKGEGKDGDSSKPGSKPSKSKGQPGKGEASGQGDGQGEGGEAGEGEGSGAGAGEAGGQGDSSGAGGGEAPGQGGEGGESGSTNISSGAPGGGAGGVSAGGSASAPEMTPEQIEALLEELRSAGESAVESAAGEANSTAAPSPAGEPRVVQADSRTVVWLPLAESLGYKNSCGGFHRYERDIANAKAAESGNASLARTKPGVVDKLLSSTTAEQATIRRILERELQAMKDRRWQSGYESGRLPSHRVVDAMAGVGRAYQQREDGRDMDTLIHLAIDASGSMSGGLMEEAQAMTVALCGALERGGADLEVSTWDGRIANASDSEAVYDKVRQVMASATEGVRIDGAWCVLTEVKGIKDRLSSERVRKALAAMTRLPDGGTPLPQATRAVLQRVAKARHAKKIVIVMSDGQPDDKGMANLLMPNLWKYAEKQGIHLLGVGFGSGASKLNAYFKNYAWAGSGDSYRTVMTQLAKHIAKESRVGRRAA</sequence>
<protein>
    <submittedName>
        <fullName evidence="3">Cobalt chelatase, CobT subunit</fullName>
    </submittedName>
</protein>
<dbReference type="InterPro" id="IPR025861">
    <property type="entry name" value="CobT_VWA_dom"/>
</dbReference>
<dbReference type="InterPro" id="IPR036465">
    <property type="entry name" value="vWFA_dom_sf"/>
</dbReference>
<feature type="region of interest" description="Disordered" evidence="1">
    <location>
        <begin position="237"/>
        <end position="358"/>
    </location>
</feature>
<feature type="compositionally biased region" description="Low complexity" evidence="1">
    <location>
        <begin position="261"/>
        <end position="273"/>
    </location>
</feature>
<feature type="compositionally biased region" description="Gly residues" evidence="1">
    <location>
        <begin position="274"/>
        <end position="329"/>
    </location>
</feature>
<feature type="compositionally biased region" description="Gly residues" evidence="1">
    <location>
        <begin position="338"/>
        <end position="348"/>
    </location>
</feature>